<keyword evidence="2" id="KW-1185">Reference proteome</keyword>
<accession>A0ACB8XKF6</accession>
<sequence length="147" mass="16299">MLNNIRECATRKRGKLYFPGMLTKMLVKAGVPQKENPVEAADLLTLVQDLLAQNTAVMEAMNKQRTESLEKMESMREELIVVVKGKRKVGEGYGAERQIAVLKKMLKARDERIKALEEENEKLIADATVSSGAAASKDVGQPSTEDH</sequence>
<proteinExistence type="predicted"/>
<reference evidence="2" key="1">
    <citation type="journal article" date="2022" name="Mol. Ecol. Resour.">
        <title>The genomes of chicory, endive, great burdock and yacon provide insights into Asteraceae palaeo-polyploidization history and plant inulin production.</title>
        <authorList>
            <person name="Fan W."/>
            <person name="Wang S."/>
            <person name="Wang H."/>
            <person name="Wang A."/>
            <person name="Jiang F."/>
            <person name="Liu H."/>
            <person name="Zhao H."/>
            <person name="Xu D."/>
            <person name="Zhang Y."/>
        </authorList>
    </citation>
    <scope>NUCLEOTIDE SEQUENCE [LARGE SCALE GENOMIC DNA]</scope>
    <source>
        <strain evidence="2">cv. Niubang</strain>
    </source>
</reference>
<dbReference type="Proteomes" id="UP001055879">
    <property type="component" value="Linkage Group LG17"/>
</dbReference>
<evidence type="ECO:0000313" key="1">
    <source>
        <dbReference type="EMBL" id="KAI3668153.1"/>
    </source>
</evidence>
<gene>
    <name evidence="1" type="ORF">L6452_43230</name>
</gene>
<protein>
    <submittedName>
        <fullName evidence="1">Uncharacterized protein</fullName>
    </submittedName>
</protein>
<comment type="caution">
    <text evidence="1">The sequence shown here is derived from an EMBL/GenBank/DDBJ whole genome shotgun (WGS) entry which is preliminary data.</text>
</comment>
<evidence type="ECO:0000313" key="2">
    <source>
        <dbReference type="Proteomes" id="UP001055879"/>
    </source>
</evidence>
<dbReference type="EMBL" id="CM042063">
    <property type="protein sequence ID" value="KAI3668153.1"/>
    <property type="molecule type" value="Genomic_DNA"/>
</dbReference>
<organism evidence="1 2">
    <name type="scientific">Arctium lappa</name>
    <name type="common">Greater burdock</name>
    <name type="synonym">Lappa major</name>
    <dbReference type="NCBI Taxonomy" id="4217"/>
    <lineage>
        <taxon>Eukaryota</taxon>
        <taxon>Viridiplantae</taxon>
        <taxon>Streptophyta</taxon>
        <taxon>Embryophyta</taxon>
        <taxon>Tracheophyta</taxon>
        <taxon>Spermatophyta</taxon>
        <taxon>Magnoliopsida</taxon>
        <taxon>eudicotyledons</taxon>
        <taxon>Gunneridae</taxon>
        <taxon>Pentapetalae</taxon>
        <taxon>asterids</taxon>
        <taxon>campanulids</taxon>
        <taxon>Asterales</taxon>
        <taxon>Asteraceae</taxon>
        <taxon>Carduoideae</taxon>
        <taxon>Cardueae</taxon>
        <taxon>Arctiinae</taxon>
        <taxon>Arctium</taxon>
    </lineage>
</organism>
<reference evidence="1 2" key="2">
    <citation type="journal article" date="2022" name="Mol. Ecol. Resour.">
        <title>The genomes of chicory, endive, great burdock and yacon provide insights into Asteraceae paleo-polyploidization history and plant inulin production.</title>
        <authorList>
            <person name="Fan W."/>
            <person name="Wang S."/>
            <person name="Wang H."/>
            <person name="Wang A."/>
            <person name="Jiang F."/>
            <person name="Liu H."/>
            <person name="Zhao H."/>
            <person name="Xu D."/>
            <person name="Zhang Y."/>
        </authorList>
    </citation>
    <scope>NUCLEOTIDE SEQUENCE [LARGE SCALE GENOMIC DNA]</scope>
    <source>
        <strain evidence="2">cv. Niubang</strain>
    </source>
</reference>
<name>A0ACB8XKF6_ARCLA</name>